<protein>
    <submittedName>
        <fullName evidence="3">Uncharacterized protein</fullName>
    </submittedName>
</protein>
<evidence type="ECO:0000256" key="1">
    <source>
        <dbReference type="ARBA" id="ARBA00008769"/>
    </source>
</evidence>
<dbReference type="Gene3D" id="2.40.160.180">
    <property type="entry name" value="Carbohydrate-selective porin OprB"/>
    <property type="match status" value="1"/>
</dbReference>
<sequence>MTACIHLSTRPQMRNRAVFHAISGHRAQHRRNQRAAGTGRSWSFPLLALALASFPAHAQDAPRTTLTNDWWGQGAAMRQAGVDMQLEWRQYVQGMTKGSGDVDPAYGSQFSLKTNLDLSKLGFWDGFSLSVQALAKTGYGLNNTGGMLLPVNAGLFFPGRHGADRYDLASLFVTQQFSDTVSASFGKFYTVEMARGTPIRGGVGSDAFWHLQLTAPLSGLIPPQINGAVVSVATQPVSYTLMVFDPKDATNRPLFEDLFDSGVNVVGTATYATKLGGHNGFYSLTGMYSTKEGADFSQLVVPPGTEIGTRDGSWLLGASFQQYLHQDPANPARGWGVFGEFNVTDGNPNPMDWSASLGVAGNDMIPGRPDDSFGLGVFHVATSDALKDELAPYFELEDETGVEMFYTAAIRPWFHVTLDLQYIDPAPGIAKDGVFVGLGSSLRF</sequence>
<dbReference type="Proteomes" id="UP000234530">
    <property type="component" value="Plasmid pPZ01"/>
</dbReference>
<gene>
    <name evidence="3" type="ORF">CX676_20375</name>
</gene>
<dbReference type="Pfam" id="PF04966">
    <property type="entry name" value="OprB"/>
    <property type="match status" value="1"/>
</dbReference>
<dbReference type="PANTHER" id="PTHR37944:SF1">
    <property type="entry name" value="PORIN B"/>
    <property type="match status" value="1"/>
</dbReference>
<dbReference type="PANTHER" id="PTHR37944">
    <property type="entry name" value="PORIN B"/>
    <property type="match status" value="1"/>
</dbReference>
<evidence type="ECO:0000313" key="3">
    <source>
        <dbReference type="EMBL" id="AUH66659.1"/>
    </source>
</evidence>
<dbReference type="AlphaFoldDB" id="A0A2H5F538"/>
<dbReference type="GO" id="GO:0016020">
    <property type="term" value="C:membrane"/>
    <property type="evidence" value="ECO:0007669"/>
    <property type="project" value="InterPro"/>
</dbReference>
<evidence type="ECO:0000256" key="2">
    <source>
        <dbReference type="RuleBase" id="RU363072"/>
    </source>
</evidence>
<keyword evidence="3" id="KW-0614">Plasmid</keyword>
<evidence type="ECO:0000313" key="4">
    <source>
        <dbReference type="Proteomes" id="UP000234530"/>
    </source>
</evidence>
<reference evidence="3 4" key="1">
    <citation type="journal article" date="2013" name="Antonie Van Leeuwenhoek">
        <title>Paracoccus zhejiangensis sp. nov., isolated from activated sludge in wastewater-treatment system.</title>
        <authorList>
            <person name="Wu Z.G."/>
            <person name="Zhang D.F."/>
            <person name="Liu Y.L."/>
            <person name="Wang F."/>
            <person name="Jiang X."/>
            <person name="Li C."/>
            <person name="Li S.P."/>
            <person name="Hong Q."/>
            <person name="Li W.J."/>
        </authorList>
    </citation>
    <scope>NUCLEOTIDE SEQUENCE [LARGE SCALE GENOMIC DNA]</scope>
    <source>
        <strain evidence="3 4">J6</strain>
        <plasmid evidence="4">Plasmid ppz01</plasmid>
    </source>
</reference>
<dbReference type="InterPro" id="IPR052932">
    <property type="entry name" value="OprB_Porin"/>
</dbReference>
<dbReference type="KEGG" id="pzh:CX676_20375"/>
<dbReference type="GO" id="GO:0008643">
    <property type="term" value="P:carbohydrate transport"/>
    <property type="evidence" value="ECO:0007669"/>
    <property type="project" value="InterPro"/>
</dbReference>
<organism evidence="3 4">
    <name type="scientific">Paracoccus zhejiangensis</name>
    <dbReference type="NCBI Taxonomy" id="1077935"/>
    <lineage>
        <taxon>Bacteria</taxon>
        <taxon>Pseudomonadati</taxon>
        <taxon>Pseudomonadota</taxon>
        <taxon>Alphaproteobacteria</taxon>
        <taxon>Rhodobacterales</taxon>
        <taxon>Paracoccaceae</taxon>
        <taxon>Paracoccus</taxon>
    </lineage>
</organism>
<dbReference type="EMBL" id="CP025431">
    <property type="protein sequence ID" value="AUH66659.1"/>
    <property type="molecule type" value="Genomic_DNA"/>
</dbReference>
<dbReference type="InterPro" id="IPR007049">
    <property type="entry name" value="Carb-sel_porin_OprB"/>
</dbReference>
<geneLocation type="plasmid" evidence="4">
    <name>ppz01</name>
</geneLocation>
<name>A0A2H5F538_9RHOB</name>
<dbReference type="InterPro" id="IPR038673">
    <property type="entry name" value="OprB_sf"/>
</dbReference>
<proteinExistence type="inferred from homology"/>
<keyword evidence="4" id="KW-1185">Reference proteome</keyword>
<dbReference type="GO" id="GO:0015288">
    <property type="term" value="F:porin activity"/>
    <property type="evidence" value="ECO:0007669"/>
    <property type="project" value="InterPro"/>
</dbReference>
<accession>A0A2H5F538</accession>
<comment type="similarity">
    <text evidence="1 2">Belongs to the OprB family.</text>
</comment>